<reference evidence="5" key="2">
    <citation type="submission" date="2020-11" db="EMBL/GenBank/DDBJ databases">
        <authorList>
            <person name="McCartney M.A."/>
            <person name="Auch B."/>
            <person name="Kono T."/>
            <person name="Mallez S."/>
            <person name="Becker A."/>
            <person name="Gohl D.M."/>
            <person name="Silverstein K.A.T."/>
            <person name="Koren S."/>
            <person name="Bechman K.B."/>
            <person name="Herman A."/>
            <person name="Abrahante J.E."/>
            <person name="Garbe J."/>
        </authorList>
    </citation>
    <scope>NUCLEOTIDE SEQUENCE</scope>
    <source>
        <strain evidence="5">Duluth1</strain>
        <tissue evidence="5">Whole animal</tissue>
    </source>
</reference>
<dbReference type="Pfam" id="PF13176">
    <property type="entry name" value="TPR_7"/>
    <property type="match status" value="2"/>
</dbReference>
<dbReference type="InterPro" id="IPR011990">
    <property type="entry name" value="TPR-like_helical_dom_sf"/>
</dbReference>
<dbReference type="SMART" id="SM00028">
    <property type="entry name" value="TPR"/>
    <property type="match status" value="2"/>
</dbReference>
<evidence type="ECO:0000256" key="1">
    <source>
        <dbReference type="ARBA" id="ARBA00004496"/>
    </source>
</evidence>
<gene>
    <name evidence="5" type="ORF">DPMN_146620</name>
</gene>
<keyword evidence="3" id="KW-0677">Repeat</keyword>
<dbReference type="Gene3D" id="1.25.40.10">
    <property type="entry name" value="Tetratricopeptide repeat domain"/>
    <property type="match status" value="1"/>
</dbReference>
<feature type="repeat" description="TPR" evidence="4">
    <location>
        <begin position="19"/>
        <end position="52"/>
    </location>
</feature>
<evidence type="ECO:0000256" key="3">
    <source>
        <dbReference type="ARBA" id="ARBA00022737"/>
    </source>
</evidence>
<keyword evidence="4" id="KW-0802">TPR repeat</keyword>
<evidence type="ECO:0000313" key="5">
    <source>
        <dbReference type="EMBL" id="KAH3793115.1"/>
    </source>
</evidence>
<keyword evidence="6" id="KW-1185">Reference proteome</keyword>
<dbReference type="Proteomes" id="UP000828390">
    <property type="component" value="Unassembled WGS sequence"/>
</dbReference>
<evidence type="ECO:0000256" key="2">
    <source>
        <dbReference type="ARBA" id="ARBA00022490"/>
    </source>
</evidence>
<comment type="subcellular location">
    <subcellularLocation>
        <location evidence="1">Cytoplasm</location>
    </subcellularLocation>
</comment>
<dbReference type="GO" id="GO:0005938">
    <property type="term" value="C:cell cortex"/>
    <property type="evidence" value="ECO:0007669"/>
    <property type="project" value="TreeGrafter"/>
</dbReference>
<name>A0A9D4IZW1_DREPO</name>
<protein>
    <submittedName>
        <fullName evidence="5">Uncharacterized protein</fullName>
    </submittedName>
</protein>
<reference evidence="5" key="1">
    <citation type="journal article" date="2019" name="bioRxiv">
        <title>The Genome of the Zebra Mussel, Dreissena polymorpha: A Resource for Invasive Species Research.</title>
        <authorList>
            <person name="McCartney M.A."/>
            <person name="Auch B."/>
            <person name="Kono T."/>
            <person name="Mallez S."/>
            <person name="Zhang Y."/>
            <person name="Obille A."/>
            <person name="Becker A."/>
            <person name="Abrahante J.E."/>
            <person name="Garbe J."/>
            <person name="Badalamenti J.P."/>
            <person name="Herman A."/>
            <person name="Mangelson H."/>
            <person name="Liachko I."/>
            <person name="Sullivan S."/>
            <person name="Sone E.D."/>
            <person name="Koren S."/>
            <person name="Silverstein K.A.T."/>
            <person name="Beckman K.B."/>
            <person name="Gohl D.M."/>
        </authorList>
    </citation>
    <scope>NUCLEOTIDE SEQUENCE</scope>
    <source>
        <strain evidence="5">Duluth1</strain>
        <tissue evidence="5">Whole animal</tissue>
    </source>
</reference>
<evidence type="ECO:0000313" key="6">
    <source>
        <dbReference type="Proteomes" id="UP000828390"/>
    </source>
</evidence>
<dbReference type="SUPFAM" id="SSF48452">
    <property type="entry name" value="TPR-like"/>
    <property type="match status" value="1"/>
</dbReference>
<keyword evidence="2" id="KW-0963">Cytoplasm</keyword>
<dbReference type="PANTHER" id="PTHR45954:SF1">
    <property type="entry name" value="LD33695P"/>
    <property type="match status" value="1"/>
</dbReference>
<dbReference type="GO" id="GO:0005092">
    <property type="term" value="F:GDP-dissociation inhibitor activity"/>
    <property type="evidence" value="ECO:0007669"/>
    <property type="project" value="TreeGrafter"/>
</dbReference>
<dbReference type="PANTHER" id="PTHR45954">
    <property type="entry name" value="LD33695P"/>
    <property type="match status" value="1"/>
</dbReference>
<dbReference type="InterPro" id="IPR019734">
    <property type="entry name" value="TPR_rpt"/>
</dbReference>
<comment type="caution">
    <text evidence="5">The sequence shown here is derived from an EMBL/GenBank/DDBJ whole genome shotgun (WGS) entry which is preliminary data.</text>
</comment>
<dbReference type="GO" id="GO:0001965">
    <property type="term" value="F:G-protein alpha-subunit binding"/>
    <property type="evidence" value="ECO:0007669"/>
    <property type="project" value="TreeGrafter"/>
</dbReference>
<accession>A0A9D4IZW1</accession>
<organism evidence="5 6">
    <name type="scientific">Dreissena polymorpha</name>
    <name type="common">Zebra mussel</name>
    <name type="synonym">Mytilus polymorpha</name>
    <dbReference type="NCBI Taxonomy" id="45954"/>
    <lineage>
        <taxon>Eukaryota</taxon>
        <taxon>Metazoa</taxon>
        <taxon>Spiralia</taxon>
        <taxon>Lophotrochozoa</taxon>
        <taxon>Mollusca</taxon>
        <taxon>Bivalvia</taxon>
        <taxon>Autobranchia</taxon>
        <taxon>Heteroconchia</taxon>
        <taxon>Euheterodonta</taxon>
        <taxon>Imparidentia</taxon>
        <taxon>Neoheterodontei</taxon>
        <taxon>Myida</taxon>
        <taxon>Dreissenoidea</taxon>
        <taxon>Dreissenidae</taxon>
        <taxon>Dreissena</taxon>
    </lineage>
</organism>
<dbReference type="InterPro" id="IPR052386">
    <property type="entry name" value="GPSM"/>
</dbReference>
<dbReference type="PROSITE" id="PS50005">
    <property type="entry name" value="TPR"/>
    <property type="match status" value="1"/>
</dbReference>
<dbReference type="GO" id="GO:0000132">
    <property type="term" value="P:establishment of mitotic spindle orientation"/>
    <property type="evidence" value="ECO:0007669"/>
    <property type="project" value="TreeGrafter"/>
</dbReference>
<dbReference type="AlphaFoldDB" id="A0A9D4IZW1"/>
<sequence length="147" mass="16255">MCRKTLQIAKQLGDKALEAQACYSLGNTYTLLKDYERAIEFHMKHLKIAQELEDRVGEGRACWSLGNAHTALGRNEEALQYASKHLEISKEVGKGTHHAFLIGDETGQVTARMNLADLKSVLGIKVGPDEGHRPSPLDHLDVGMCML</sequence>
<dbReference type="EMBL" id="JAIWYP010000007">
    <property type="protein sequence ID" value="KAH3793115.1"/>
    <property type="molecule type" value="Genomic_DNA"/>
</dbReference>
<evidence type="ECO:0000256" key="4">
    <source>
        <dbReference type="PROSITE-ProRule" id="PRU00339"/>
    </source>
</evidence>
<proteinExistence type="predicted"/>